<keyword evidence="6" id="KW-1185">Reference proteome</keyword>
<dbReference type="OrthoDB" id="5416972at2759"/>
<dbReference type="Pfam" id="PF12796">
    <property type="entry name" value="Ank_2"/>
    <property type="match status" value="1"/>
</dbReference>
<feature type="repeat" description="ANK" evidence="3">
    <location>
        <begin position="250"/>
        <end position="282"/>
    </location>
</feature>
<dbReference type="AlphaFoldDB" id="A0A3E2GRQ2"/>
<dbReference type="PANTHER" id="PTHR24198:SF165">
    <property type="entry name" value="ANKYRIN REPEAT-CONTAINING PROTEIN-RELATED"/>
    <property type="match status" value="1"/>
</dbReference>
<feature type="region of interest" description="Disordered" evidence="4">
    <location>
        <begin position="1"/>
        <end position="83"/>
    </location>
</feature>
<dbReference type="InterPro" id="IPR002110">
    <property type="entry name" value="Ankyrin_rpt"/>
</dbReference>
<gene>
    <name evidence="5" type="ORF">B7463_g12512</name>
</gene>
<feature type="compositionally biased region" description="Polar residues" evidence="4">
    <location>
        <begin position="1"/>
        <end position="12"/>
    </location>
</feature>
<feature type="non-terminal residue" evidence="5">
    <location>
        <position position="1"/>
    </location>
</feature>
<evidence type="ECO:0000256" key="3">
    <source>
        <dbReference type="PROSITE-ProRule" id="PRU00023"/>
    </source>
</evidence>
<evidence type="ECO:0000256" key="1">
    <source>
        <dbReference type="ARBA" id="ARBA00022737"/>
    </source>
</evidence>
<dbReference type="SMART" id="SM00248">
    <property type="entry name" value="ANK"/>
    <property type="match status" value="2"/>
</dbReference>
<dbReference type="PROSITE" id="PS50088">
    <property type="entry name" value="ANK_REPEAT"/>
    <property type="match status" value="2"/>
</dbReference>
<keyword evidence="2 3" id="KW-0040">ANK repeat</keyword>
<dbReference type="EMBL" id="NCSJ02000593">
    <property type="protein sequence ID" value="RFU23824.1"/>
    <property type="molecule type" value="Genomic_DNA"/>
</dbReference>
<sequence>MKSNSQPTGSDPEQSERQQLERRRMLNREAQRRFRSRQQQQQQQARKTEQKQEQEQEQEKTCRESMTTKPGEVSYSGPFVSNQGSQNVVAIPAVDTWSSIQCRSPGPTSPTFSHSPIPGTSFFSGPNLSEMPNQQPGPIDLSTQGFPTNPFNTTFSQIGAPQRHSGSTSISSISRSSTSVSLLDEVGKDSFLSAGYSTPETTRSNPPSSPEDSESDHLNTALFLAAENGHAGVVVALAQSGSNLDAVDEHGNSALHLAVHGKHQNVLAALIEHKAYRQIENSDGLTPFCESRIRGGGTDTAAEELRRVANP</sequence>
<reference evidence="5 6" key="1">
    <citation type="submission" date="2018-05" db="EMBL/GenBank/DDBJ databases">
        <title>Draft genome sequence of Scytalidium lignicola DSM 105466, a ubiquitous saprotrophic fungus.</title>
        <authorList>
            <person name="Buettner E."/>
            <person name="Gebauer A.M."/>
            <person name="Hofrichter M."/>
            <person name="Liers C."/>
            <person name="Kellner H."/>
        </authorList>
    </citation>
    <scope>NUCLEOTIDE SEQUENCE [LARGE SCALE GENOMIC DNA]</scope>
    <source>
        <strain evidence="5 6">DSM 105466</strain>
    </source>
</reference>
<feature type="repeat" description="ANK" evidence="3">
    <location>
        <begin position="217"/>
        <end position="249"/>
    </location>
</feature>
<keyword evidence="1" id="KW-0677">Repeat</keyword>
<evidence type="ECO:0000313" key="6">
    <source>
        <dbReference type="Proteomes" id="UP000258309"/>
    </source>
</evidence>
<feature type="compositionally biased region" description="Basic and acidic residues" evidence="4">
    <location>
        <begin position="46"/>
        <end position="63"/>
    </location>
</feature>
<name>A0A3E2GRQ2_SCYLI</name>
<dbReference type="PROSITE" id="PS50297">
    <property type="entry name" value="ANK_REP_REGION"/>
    <property type="match status" value="2"/>
</dbReference>
<accession>A0A3E2GRQ2</accession>
<dbReference type="PANTHER" id="PTHR24198">
    <property type="entry name" value="ANKYRIN REPEAT AND PROTEIN KINASE DOMAIN-CONTAINING PROTEIN"/>
    <property type="match status" value="1"/>
</dbReference>
<comment type="caution">
    <text evidence="5">The sequence shown here is derived from an EMBL/GenBank/DDBJ whole genome shotgun (WGS) entry which is preliminary data.</text>
</comment>
<evidence type="ECO:0000256" key="4">
    <source>
        <dbReference type="SAM" id="MobiDB-lite"/>
    </source>
</evidence>
<dbReference type="InterPro" id="IPR036770">
    <property type="entry name" value="Ankyrin_rpt-contain_sf"/>
</dbReference>
<protein>
    <submittedName>
        <fullName evidence="5">Uncharacterized protein</fullName>
    </submittedName>
</protein>
<feature type="compositionally biased region" description="Basic and acidic residues" evidence="4">
    <location>
        <begin position="14"/>
        <end position="32"/>
    </location>
</feature>
<feature type="non-terminal residue" evidence="5">
    <location>
        <position position="311"/>
    </location>
</feature>
<dbReference type="Gene3D" id="1.25.40.20">
    <property type="entry name" value="Ankyrin repeat-containing domain"/>
    <property type="match status" value="1"/>
</dbReference>
<dbReference type="Proteomes" id="UP000258309">
    <property type="component" value="Unassembled WGS sequence"/>
</dbReference>
<feature type="compositionally biased region" description="Polar residues" evidence="4">
    <location>
        <begin position="195"/>
        <end position="205"/>
    </location>
</feature>
<organism evidence="5 6">
    <name type="scientific">Scytalidium lignicola</name>
    <name type="common">Hyphomycete</name>
    <dbReference type="NCBI Taxonomy" id="5539"/>
    <lineage>
        <taxon>Eukaryota</taxon>
        <taxon>Fungi</taxon>
        <taxon>Dikarya</taxon>
        <taxon>Ascomycota</taxon>
        <taxon>Pezizomycotina</taxon>
        <taxon>Leotiomycetes</taxon>
        <taxon>Leotiomycetes incertae sedis</taxon>
        <taxon>Scytalidium</taxon>
    </lineage>
</organism>
<dbReference type="SUPFAM" id="SSF48403">
    <property type="entry name" value="Ankyrin repeat"/>
    <property type="match status" value="1"/>
</dbReference>
<evidence type="ECO:0000256" key="2">
    <source>
        <dbReference type="ARBA" id="ARBA00023043"/>
    </source>
</evidence>
<dbReference type="STRING" id="5539.A0A3E2GRQ2"/>
<feature type="region of interest" description="Disordered" evidence="4">
    <location>
        <begin position="191"/>
        <end position="216"/>
    </location>
</feature>
<proteinExistence type="predicted"/>
<evidence type="ECO:0000313" key="5">
    <source>
        <dbReference type="EMBL" id="RFU23824.1"/>
    </source>
</evidence>